<evidence type="ECO:0000313" key="3">
    <source>
        <dbReference type="Proteomes" id="UP000215563"/>
    </source>
</evidence>
<feature type="compositionally biased region" description="Pro residues" evidence="1">
    <location>
        <begin position="56"/>
        <end position="72"/>
    </location>
</feature>
<reference evidence="2 3" key="1">
    <citation type="submission" date="2017-07" db="EMBL/GenBank/DDBJ databases">
        <title>Amycolatopsis alba DSM 44262 Genome sequencing and assembly.</title>
        <authorList>
            <person name="Kaur N."/>
            <person name="Mayilraj S."/>
        </authorList>
    </citation>
    <scope>NUCLEOTIDE SEQUENCE [LARGE SCALE GENOMIC DNA]</scope>
    <source>
        <strain evidence="2 3">DSM 44262</strain>
    </source>
</reference>
<accession>A0A229S762</accession>
<dbReference type="AlphaFoldDB" id="A0A229S762"/>
<gene>
    <name evidence="2" type="ORF">CFP75_02740</name>
</gene>
<comment type="caution">
    <text evidence="2">The sequence shown here is derived from an EMBL/GenBank/DDBJ whole genome shotgun (WGS) entry which is preliminary data.</text>
</comment>
<evidence type="ECO:0000313" key="2">
    <source>
        <dbReference type="EMBL" id="OXM54720.1"/>
    </source>
</evidence>
<name>A0A229S762_AMYAL</name>
<proteinExistence type="predicted"/>
<dbReference type="Proteomes" id="UP000215563">
    <property type="component" value="Unassembled WGS sequence"/>
</dbReference>
<sequence length="251" mass="25917">MGALAATLLAGSDEQPPPQTTQLTAGELPEALKNLVAEYLEEEGYRPAENTGAEPAPAPLPAPADLPPAPAPAVPVPVAPVSTRPESEFWPVEAMPRPAFPELTVPRPAVPELTVPELPVAGLPVAEPIGVAVQDPPPAIQAEAPVTLRAEADPAPATPAAGIDTRPEPAAVEEGSGISPITPYAVMTPKAENPRAPKNPAPTIAEVRSADVLVAPAEPEPPRQKTHVETVEPDRTDAEIGSLVDAERRIG</sequence>
<feature type="compositionally biased region" description="Basic and acidic residues" evidence="1">
    <location>
        <begin position="220"/>
        <end position="238"/>
    </location>
</feature>
<evidence type="ECO:0000256" key="1">
    <source>
        <dbReference type="SAM" id="MobiDB-lite"/>
    </source>
</evidence>
<keyword evidence="3" id="KW-1185">Reference proteome</keyword>
<protein>
    <submittedName>
        <fullName evidence="2">Uncharacterized protein</fullName>
    </submittedName>
</protein>
<dbReference type="EMBL" id="NMQU01000010">
    <property type="protein sequence ID" value="OXM54720.1"/>
    <property type="molecule type" value="Genomic_DNA"/>
</dbReference>
<feature type="region of interest" description="Disordered" evidence="1">
    <location>
        <begin position="152"/>
        <end position="251"/>
    </location>
</feature>
<organism evidence="2 3">
    <name type="scientific">Amycolatopsis alba DSM 44262</name>
    <dbReference type="NCBI Taxonomy" id="1125972"/>
    <lineage>
        <taxon>Bacteria</taxon>
        <taxon>Bacillati</taxon>
        <taxon>Actinomycetota</taxon>
        <taxon>Actinomycetes</taxon>
        <taxon>Pseudonocardiales</taxon>
        <taxon>Pseudonocardiaceae</taxon>
        <taxon>Amycolatopsis</taxon>
    </lineage>
</organism>
<feature type="region of interest" description="Disordered" evidence="1">
    <location>
        <begin position="39"/>
        <end position="72"/>
    </location>
</feature>
<feature type="region of interest" description="Disordered" evidence="1">
    <location>
        <begin position="1"/>
        <end position="25"/>
    </location>
</feature>